<evidence type="ECO:0000313" key="5">
    <source>
        <dbReference type="EMBL" id="OIV35324.1"/>
    </source>
</evidence>
<dbReference type="OrthoDB" id="5022690at2"/>
<gene>
    <name evidence="5" type="ORF">BIV57_21990</name>
</gene>
<proteinExistence type="predicted"/>
<evidence type="ECO:0000256" key="2">
    <source>
        <dbReference type="ARBA" id="ARBA00023125"/>
    </source>
</evidence>
<dbReference type="InterPro" id="IPR000835">
    <property type="entry name" value="HTH_MarR-typ"/>
</dbReference>
<dbReference type="PANTHER" id="PTHR39515:SF2">
    <property type="entry name" value="HTH-TYPE TRANSCRIPTIONAL REGULATOR RV0880"/>
    <property type="match status" value="1"/>
</dbReference>
<dbReference type="RefSeq" id="WP_071658681.1">
    <property type="nucleotide sequence ID" value="NZ_MLCF01000162.1"/>
</dbReference>
<keyword evidence="6" id="KW-1185">Reference proteome</keyword>
<evidence type="ECO:0000256" key="1">
    <source>
        <dbReference type="ARBA" id="ARBA00023015"/>
    </source>
</evidence>
<organism evidence="5 6">
    <name type="scientific">Mangrovactinospora gilvigrisea</name>
    <dbReference type="NCBI Taxonomy" id="1428644"/>
    <lineage>
        <taxon>Bacteria</taxon>
        <taxon>Bacillati</taxon>
        <taxon>Actinomycetota</taxon>
        <taxon>Actinomycetes</taxon>
        <taxon>Kitasatosporales</taxon>
        <taxon>Streptomycetaceae</taxon>
        <taxon>Mangrovactinospora</taxon>
    </lineage>
</organism>
<reference evidence="5 6" key="1">
    <citation type="submission" date="2016-10" db="EMBL/GenBank/DDBJ databases">
        <title>Genome sequence of Streptomyces gilvigriseus MUSC 26.</title>
        <authorList>
            <person name="Lee L.-H."/>
            <person name="Ser H.-L."/>
        </authorList>
    </citation>
    <scope>NUCLEOTIDE SEQUENCE [LARGE SCALE GENOMIC DNA]</scope>
    <source>
        <strain evidence="5 6">MUSC 26</strain>
    </source>
</reference>
<dbReference type="Pfam" id="PF12802">
    <property type="entry name" value="MarR_2"/>
    <property type="match status" value="1"/>
</dbReference>
<evidence type="ECO:0000259" key="4">
    <source>
        <dbReference type="PROSITE" id="PS50995"/>
    </source>
</evidence>
<dbReference type="InterPro" id="IPR036390">
    <property type="entry name" value="WH_DNA-bd_sf"/>
</dbReference>
<accession>A0A1J7C178</accession>
<dbReference type="AlphaFoldDB" id="A0A1J7C178"/>
<dbReference type="PANTHER" id="PTHR39515">
    <property type="entry name" value="CONSERVED PROTEIN"/>
    <property type="match status" value="1"/>
</dbReference>
<dbReference type="PROSITE" id="PS50995">
    <property type="entry name" value="HTH_MARR_2"/>
    <property type="match status" value="1"/>
</dbReference>
<evidence type="ECO:0000256" key="3">
    <source>
        <dbReference type="ARBA" id="ARBA00023163"/>
    </source>
</evidence>
<dbReference type="Gene3D" id="1.10.10.10">
    <property type="entry name" value="Winged helix-like DNA-binding domain superfamily/Winged helix DNA-binding domain"/>
    <property type="match status" value="1"/>
</dbReference>
<dbReference type="PROSITE" id="PS01117">
    <property type="entry name" value="HTH_MARR_1"/>
    <property type="match status" value="1"/>
</dbReference>
<dbReference type="InterPro" id="IPR036388">
    <property type="entry name" value="WH-like_DNA-bd_sf"/>
</dbReference>
<evidence type="ECO:0000313" key="6">
    <source>
        <dbReference type="Proteomes" id="UP000243342"/>
    </source>
</evidence>
<dbReference type="InterPro" id="IPR052526">
    <property type="entry name" value="HTH-type_Bedaq_tolerance"/>
</dbReference>
<keyword evidence="2" id="KW-0238">DNA-binding</keyword>
<comment type="caution">
    <text evidence="5">The sequence shown here is derived from an EMBL/GenBank/DDBJ whole genome shotgun (WGS) entry which is preliminary data.</text>
</comment>
<dbReference type="GO" id="GO:0003677">
    <property type="term" value="F:DNA binding"/>
    <property type="evidence" value="ECO:0007669"/>
    <property type="project" value="UniProtKB-KW"/>
</dbReference>
<dbReference type="Gene3D" id="1.10.287.100">
    <property type="match status" value="1"/>
</dbReference>
<dbReference type="STRING" id="1428644.BIV57_21990"/>
<feature type="domain" description="HTH marR-type" evidence="4">
    <location>
        <begin position="1"/>
        <end position="136"/>
    </location>
</feature>
<dbReference type="Proteomes" id="UP000243342">
    <property type="component" value="Unassembled WGS sequence"/>
</dbReference>
<name>A0A1J7C178_9ACTN</name>
<dbReference type="SMART" id="SM00347">
    <property type="entry name" value="HTH_MARR"/>
    <property type="match status" value="1"/>
</dbReference>
<dbReference type="EMBL" id="MLCF01000162">
    <property type="protein sequence ID" value="OIV35324.1"/>
    <property type="molecule type" value="Genomic_DNA"/>
</dbReference>
<dbReference type="GO" id="GO:0003700">
    <property type="term" value="F:DNA-binding transcription factor activity"/>
    <property type="evidence" value="ECO:0007669"/>
    <property type="project" value="InterPro"/>
</dbReference>
<dbReference type="InterPro" id="IPR023187">
    <property type="entry name" value="Tscrpt_reg_MarR-type_CS"/>
</dbReference>
<keyword evidence="3" id="KW-0804">Transcription</keyword>
<protein>
    <submittedName>
        <fullName evidence="5">MarR family transcriptional regulator</fullName>
    </submittedName>
</protein>
<dbReference type="SUPFAM" id="SSF46785">
    <property type="entry name" value="Winged helix' DNA-binding domain"/>
    <property type="match status" value="1"/>
</dbReference>
<keyword evidence="1" id="KW-0805">Transcription regulation</keyword>
<sequence>MTSNDTATTAAALRAAAGRLMRRVKHEDRIPLGQVAVLGALDRDGAMTTSDLAADQRVRQQSMARSVGLLLDQGLVARRAHPTDRRKTLVDLTPDGRAALEQERGRRAGWLTEAIEAELSAEERALLVRAVPLLERLAAH</sequence>